<name>A0A0W8FD95_9ZZZZ</name>
<sequence>MNLQRIADKLGITVDRLQSLQDTKISESSWPEPQLLRFDKEISGVEAGTVIFKNGEIVWGYPSIRRPLMLEAGIKRHFIDSVAVEEKMNGHNVRITSIDGDIVALTRGGFVCPYSTEVATRLLPEDIFEEKPNLVLCAEMVGPENPYVSLDVYPTDSIDLYLFDVAQKNQRGTHGVHKTHEIAEDFGLKGTAFFGEFPRETAHKRIKEIVIKLGRQGREGVVLKDPENRVAPLKYTSSESNCNDLAIAFSHYNDYALDFFLSRAVREGFQSVEWQESVEERRERARRIGESILLPLTETIKNKQQGETIMQRIKIRVKSLATARGFEYHLRRCGIRAIFDQPLPDDDGYTIGITKIIMSTNDKTEALLNGEMW</sequence>
<dbReference type="Gene3D" id="3.30.1490.70">
    <property type="match status" value="1"/>
</dbReference>
<proteinExistence type="predicted"/>
<comment type="caution">
    <text evidence="3">The sequence shown here is derived from an EMBL/GenBank/DDBJ whole genome shotgun (WGS) entry which is preliminary data.</text>
</comment>
<dbReference type="Gene3D" id="3.30.470.30">
    <property type="entry name" value="DNA ligase/mRNA capping enzyme"/>
    <property type="match status" value="1"/>
</dbReference>
<dbReference type="GO" id="GO:0016874">
    <property type="term" value="F:ligase activity"/>
    <property type="evidence" value="ECO:0007669"/>
    <property type="project" value="UniProtKB-KW"/>
</dbReference>
<dbReference type="SUPFAM" id="SSF56091">
    <property type="entry name" value="DNA ligase/mRNA capping enzyme, catalytic domain"/>
    <property type="match status" value="1"/>
</dbReference>
<evidence type="ECO:0000259" key="1">
    <source>
        <dbReference type="Pfam" id="PF09414"/>
    </source>
</evidence>
<accession>A0A0W8FD95</accession>
<organism evidence="3">
    <name type="scientific">hydrocarbon metagenome</name>
    <dbReference type="NCBI Taxonomy" id="938273"/>
    <lineage>
        <taxon>unclassified sequences</taxon>
        <taxon>metagenomes</taxon>
        <taxon>ecological metagenomes</taxon>
    </lineage>
</organism>
<dbReference type="InterPro" id="IPR021122">
    <property type="entry name" value="RNA_ligase_dom_REL/Rnl2"/>
</dbReference>
<reference evidence="3" key="1">
    <citation type="journal article" date="2015" name="Proc. Natl. Acad. Sci. U.S.A.">
        <title>Networks of energetic and metabolic interactions define dynamics in microbial communities.</title>
        <authorList>
            <person name="Embree M."/>
            <person name="Liu J.K."/>
            <person name="Al-Bassam M.M."/>
            <person name="Zengler K."/>
        </authorList>
    </citation>
    <scope>NUCLEOTIDE SEQUENCE</scope>
</reference>
<dbReference type="InterPro" id="IPR041596">
    <property type="entry name" value="Lig_Pab1020_C"/>
</dbReference>
<dbReference type="NCBIfam" id="TIGR01209">
    <property type="entry name" value="RNA ligase"/>
    <property type="match status" value="1"/>
</dbReference>
<dbReference type="Gene3D" id="3.30.70.2160">
    <property type="match status" value="1"/>
</dbReference>
<dbReference type="AlphaFoldDB" id="A0A0W8FD95"/>
<dbReference type="Pfam" id="PF09414">
    <property type="entry name" value="RNA_ligase"/>
    <property type="match status" value="1"/>
</dbReference>
<dbReference type="EMBL" id="LNQE01001355">
    <property type="protein sequence ID" value="KUG18855.1"/>
    <property type="molecule type" value="Genomic_DNA"/>
</dbReference>
<keyword evidence="3" id="KW-0436">Ligase</keyword>
<dbReference type="Pfam" id="PF18330">
    <property type="entry name" value="Lig_C"/>
    <property type="match status" value="1"/>
</dbReference>
<dbReference type="PRINTS" id="PR01048">
    <property type="entry name" value="Y414FAMILY"/>
</dbReference>
<feature type="domain" description="RNA ligase" evidence="1">
    <location>
        <begin position="81"/>
        <end position="236"/>
    </location>
</feature>
<dbReference type="InterPro" id="IPR001072">
    <property type="entry name" value="RNA_ligase_Pab1020"/>
</dbReference>
<protein>
    <submittedName>
        <fullName evidence="3">Atp-dependent dna ligase</fullName>
    </submittedName>
</protein>
<gene>
    <name evidence="3" type="ORF">ASZ90_011453</name>
</gene>
<dbReference type="Gene3D" id="3.10.450.740">
    <property type="match status" value="1"/>
</dbReference>
<evidence type="ECO:0000313" key="3">
    <source>
        <dbReference type="EMBL" id="KUG18855.1"/>
    </source>
</evidence>
<dbReference type="CDD" id="cd07894">
    <property type="entry name" value="Adenylation_RNA_ligase"/>
    <property type="match status" value="1"/>
</dbReference>
<feature type="domain" description="RNA ligase Pab1020 C-terminal" evidence="2">
    <location>
        <begin position="247"/>
        <end position="371"/>
    </location>
</feature>
<evidence type="ECO:0000259" key="2">
    <source>
        <dbReference type="Pfam" id="PF18330"/>
    </source>
</evidence>